<dbReference type="GO" id="GO:0005737">
    <property type="term" value="C:cytoplasm"/>
    <property type="evidence" value="ECO:0007669"/>
    <property type="project" value="UniProtKB-SubCell"/>
</dbReference>
<evidence type="ECO:0000313" key="8">
    <source>
        <dbReference type="Ensembl" id="ENSACAP00000037796.1"/>
    </source>
</evidence>
<dbReference type="AlphaFoldDB" id="A0A803TRF6"/>
<keyword evidence="5" id="KW-0677">Repeat</keyword>
<reference evidence="8" key="3">
    <citation type="submission" date="2025-09" db="UniProtKB">
        <authorList>
            <consortium name="Ensembl"/>
        </authorList>
    </citation>
    <scope>IDENTIFICATION</scope>
</reference>
<evidence type="ECO:0000256" key="2">
    <source>
        <dbReference type="ARBA" id="ARBA00004496"/>
    </source>
</evidence>
<dbReference type="Ensembl" id="ENSACAT00000044162.1">
    <property type="protein sequence ID" value="ENSACAP00000037796.1"/>
    <property type="gene ID" value="ENSACAG00000042506.1"/>
</dbReference>
<dbReference type="InParanoid" id="A0A803TRF6"/>
<sequence length="103" mass="11957">MEITHKDLKIDRFSMHSCCDMVNQMDKDDCACLGLVEFQILRNKIRSWLNIFCQHDLDKSGTMSFYEKSGAYAGFRVGLPIRRSCLQSWQKDFDGMLLLLLKG</sequence>
<evidence type="ECO:0000256" key="7">
    <source>
        <dbReference type="ARBA" id="ARBA00023136"/>
    </source>
</evidence>
<keyword evidence="9" id="KW-1185">Reference proteome</keyword>
<dbReference type="InterPro" id="IPR011992">
    <property type="entry name" value="EF-hand-dom_pair"/>
</dbReference>
<dbReference type="Proteomes" id="UP000001646">
    <property type="component" value="Chromosome 6"/>
</dbReference>
<keyword evidence="6" id="KW-0106">Calcium</keyword>
<dbReference type="PANTHER" id="PTHR46735:SF3">
    <property type="entry name" value="CALPAIN SMALL SUBUNIT 1-RELATED"/>
    <property type="match status" value="1"/>
</dbReference>
<evidence type="ECO:0000256" key="6">
    <source>
        <dbReference type="ARBA" id="ARBA00022837"/>
    </source>
</evidence>
<keyword evidence="3" id="KW-0963">Cytoplasm</keyword>
<dbReference type="GeneTree" id="ENSGT00940000158672"/>
<dbReference type="SUPFAM" id="SSF47473">
    <property type="entry name" value="EF-hand"/>
    <property type="match status" value="1"/>
</dbReference>
<dbReference type="GO" id="GO:0012505">
    <property type="term" value="C:endomembrane system"/>
    <property type="evidence" value="ECO:0007669"/>
    <property type="project" value="UniProtKB-SubCell"/>
</dbReference>
<accession>A0A803TRF6</accession>
<reference evidence="8" key="2">
    <citation type="submission" date="2025-08" db="UniProtKB">
        <authorList>
            <consortium name="Ensembl"/>
        </authorList>
    </citation>
    <scope>IDENTIFICATION</scope>
</reference>
<evidence type="ECO:0000256" key="1">
    <source>
        <dbReference type="ARBA" id="ARBA00004308"/>
    </source>
</evidence>
<evidence type="ECO:0000313" key="9">
    <source>
        <dbReference type="Proteomes" id="UP000001646"/>
    </source>
</evidence>
<keyword evidence="7" id="KW-0472">Membrane</keyword>
<evidence type="ECO:0000256" key="4">
    <source>
        <dbReference type="ARBA" id="ARBA00022723"/>
    </source>
</evidence>
<comment type="subcellular location">
    <subcellularLocation>
        <location evidence="2">Cytoplasm</location>
    </subcellularLocation>
    <subcellularLocation>
        <location evidence="1">Endomembrane system</location>
    </subcellularLocation>
</comment>
<evidence type="ECO:0008006" key="10">
    <source>
        <dbReference type="Google" id="ProtNLM"/>
    </source>
</evidence>
<reference evidence="8 9" key="1">
    <citation type="submission" date="2009-12" db="EMBL/GenBank/DDBJ databases">
        <title>The Genome Sequence of Anolis carolinensis (Green Anole Lizard).</title>
        <authorList>
            <consortium name="The Genome Sequencing Platform"/>
            <person name="Di Palma F."/>
            <person name="Alfoldi J."/>
            <person name="Heiman D."/>
            <person name="Young S."/>
            <person name="Grabherr M."/>
            <person name="Johnson J."/>
            <person name="Lander E.S."/>
            <person name="Lindblad-Toh K."/>
        </authorList>
    </citation>
    <scope>NUCLEOTIDE SEQUENCE [LARGE SCALE GENOMIC DNA]</scope>
    <source>
        <strain evidence="8 9">JBL SC #1</strain>
    </source>
</reference>
<name>A0A803TRF6_ANOCA</name>
<proteinExistence type="predicted"/>
<evidence type="ECO:0000256" key="5">
    <source>
        <dbReference type="ARBA" id="ARBA00022737"/>
    </source>
</evidence>
<protein>
    <recommendedName>
        <fullName evidence="10">EF-hand domain-containing protein</fullName>
    </recommendedName>
</protein>
<evidence type="ECO:0000256" key="3">
    <source>
        <dbReference type="ARBA" id="ARBA00022490"/>
    </source>
</evidence>
<dbReference type="Gene3D" id="1.10.238.10">
    <property type="entry name" value="EF-hand"/>
    <property type="match status" value="1"/>
</dbReference>
<organism evidence="8 9">
    <name type="scientific">Anolis carolinensis</name>
    <name type="common">Green anole</name>
    <name type="synonym">American chameleon</name>
    <dbReference type="NCBI Taxonomy" id="28377"/>
    <lineage>
        <taxon>Eukaryota</taxon>
        <taxon>Metazoa</taxon>
        <taxon>Chordata</taxon>
        <taxon>Craniata</taxon>
        <taxon>Vertebrata</taxon>
        <taxon>Euteleostomi</taxon>
        <taxon>Lepidosauria</taxon>
        <taxon>Squamata</taxon>
        <taxon>Bifurcata</taxon>
        <taxon>Unidentata</taxon>
        <taxon>Episquamata</taxon>
        <taxon>Toxicofera</taxon>
        <taxon>Iguania</taxon>
        <taxon>Dactyloidae</taxon>
        <taxon>Anolis</taxon>
    </lineage>
</organism>
<keyword evidence="4" id="KW-0479">Metal-binding</keyword>
<dbReference type="GO" id="GO:0046872">
    <property type="term" value="F:metal ion binding"/>
    <property type="evidence" value="ECO:0007669"/>
    <property type="project" value="UniProtKB-KW"/>
</dbReference>
<dbReference type="PANTHER" id="PTHR46735">
    <property type="entry name" value="CALPAIN, SMALL SUBUNIT 1 A-RELATED"/>
    <property type="match status" value="1"/>
</dbReference>